<feature type="transmembrane region" description="Helical" evidence="10">
    <location>
        <begin position="20"/>
        <end position="40"/>
    </location>
</feature>
<dbReference type="PANTHER" id="PTHR13141:SF4">
    <property type="entry name" value="TRANSMEMBRANE PROTEIN 242"/>
    <property type="match status" value="1"/>
</dbReference>
<reference evidence="11" key="1">
    <citation type="submission" date="2020-09" db="EMBL/GenBank/DDBJ databases">
        <authorList>
            <person name="Kikuchi T."/>
        </authorList>
    </citation>
    <scope>NUCLEOTIDE SEQUENCE</scope>
    <source>
        <strain evidence="11">SH1</strain>
    </source>
</reference>
<dbReference type="GO" id="GO:0005743">
    <property type="term" value="C:mitochondrial inner membrane"/>
    <property type="evidence" value="ECO:0007669"/>
    <property type="project" value="UniProtKB-SubCell"/>
</dbReference>
<comment type="subcellular location">
    <subcellularLocation>
        <location evidence="1">Mitochondrion inner membrane</location>
        <topology evidence="1">Multi-pass membrane protein</topology>
    </subcellularLocation>
</comment>
<evidence type="ECO:0000256" key="2">
    <source>
        <dbReference type="ARBA" id="ARBA00007570"/>
    </source>
</evidence>
<accession>A0A811JSA2</accession>
<evidence type="ECO:0000256" key="5">
    <source>
        <dbReference type="ARBA" id="ARBA00022792"/>
    </source>
</evidence>
<evidence type="ECO:0000256" key="9">
    <source>
        <dbReference type="ARBA" id="ARBA00045905"/>
    </source>
</evidence>
<keyword evidence="6 10" id="KW-1133">Transmembrane helix</keyword>
<dbReference type="OrthoDB" id="2378895at2759"/>
<evidence type="ECO:0000256" key="7">
    <source>
        <dbReference type="ARBA" id="ARBA00023128"/>
    </source>
</evidence>
<keyword evidence="12" id="KW-1185">Reference proteome</keyword>
<protein>
    <recommendedName>
        <fullName evidence="3">Transmembrane protein 242</fullName>
    </recommendedName>
</protein>
<gene>
    <name evidence="11" type="ORF">BOKJ2_LOCUS813</name>
</gene>
<comment type="similarity">
    <text evidence="2">Belongs to the TMEM242 family.</text>
</comment>
<evidence type="ECO:0000256" key="3">
    <source>
        <dbReference type="ARBA" id="ARBA00013934"/>
    </source>
</evidence>
<dbReference type="Proteomes" id="UP000614601">
    <property type="component" value="Unassembled WGS sequence"/>
</dbReference>
<keyword evidence="7" id="KW-0496">Mitochondrion</keyword>
<dbReference type="AlphaFoldDB" id="A0A811JSA2"/>
<evidence type="ECO:0000256" key="1">
    <source>
        <dbReference type="ARBA" id="ARBA00004448"/>
    </source>
</evidence>
<evidence type="ECO:0000313" key="12">
    <source>
        <dbReference type="Proteomes" id="UP000614601"/>
    </source>
</evidence>
<dbReference type="EMBL" id="CAJFCW020000001">
    <property type="protein sequence ID" value="CAG9080612.1"/>
    <property type="molecule type" value="Genomic_DNA"/>
</dbReference>
<comment type="function">
    <text evidence="9">Scaffold protein that participates in the c-ring assembly of mitochondrial ATP synthase (F(1)F(0) ATP synthase or complex V) by facilitating the membrane insertion and oligomer formation of the subunit c/ATP5MC3. Participates in the incorporation of the c-ring into vestigial complexes. Additionally influences the incorporation of subunits MT-ATP6, MT-ATP8, ATP5MJ, and ATP5MK in the ATP synthase.</text>
</comment>
<comment type="caution">
    <text evidence="11">The sequence shown here is derived from an EMBL/GenBank/DDBJ whole genome shotgun (WGS) entry which is preliminary data.</text>
</comment>
<evidence type="ECO:0000256" key="4">
    <source>
        <dbReference type="ARBA" id="ARBA00022692"/>
    </source>
</evidence>
<evidence type="ECO:0000256" key="10">
    <source>
        <dbReference type="SAM" id="Phobius"/>
    </source>
</evidence>
<dbReference type="EMBL" id="CAJFDH010000001">
    <property type="protein sequence ID" value="CAD5206129.1"/>
    <property type="molecule type" value="Genomic_DNA"/>
</dbReference>
<evidence type="ECO:0000256" key="6">
    <source>
        <dbReference type="ARBA" id="ARBA00022989"/>
    </source>
</evidence>
<feature type="transmembrane region" description="Helical" evidence="10">
    <location>
        <begin position="66"/>
        <end position="89"/>
    </location>
</feature>
<evidence type="ECO:0000313" key="11">
    <source>
        <dbReference type="EMBL" id="CAD5206129.1"/>
    </source>
</evidence>
<keyword evidence="4 10" id="KW-0812">Transmembrane</keyword>
<organism evidence="11 12">
    <name type="scientific">Bursaphelenchus okinawaensis</name>
    <dbReference type="NCBI Taxonomy" id="465554"/>
    <lineage>
        <taxon>Eukaryota</taxon>
        <taxon>Metazoa</taxon>
        <taxon>Ecdysozoa</taxon>
        <taxon>Nematoda</taxon>
        <taxon>Chromadorea</taxon>
        <taxon>Rhabditida</taxon>
        <taxon>Tylenchina</taxon>
        <taxon>Tylenchomorpha</taxon>
        <taxon>Aphelenchoidea</taxon>
        <taxon>Aphelenchoididae</taxon>
        <taxon>Bursaphelenchus</taxon>
    </lineage>
</organism>
<proteinExistence type="inferred from homology"/>
<keyword evidence="5" id="KW-0999">Mitochondrion inner membrane</keyword>
<dbReference type="PANTHER" id="PTHR13141">
    <property type="entry name" value="TRANSMEMBRANE PROTEIN 242"/>
    <property type="match status" value="1"/>
</dbReference>
<evidence type="ECO:0000256" key="8">
    <source>
        <dbReference type="ARBA" id="ARBA00023136"/>
    </source>
</evidence>
<dbReference type="Proteomes" id="UP000783686">
    <property type="component" value="Unassembled WGS sequence"/>
</dbReference>
<name>A0A811JSA2_9BILA</name>
<keyword evidence="8 10" id="KW-0472">Membrane</keyword>
<sequence>MGDVAAMSTETTKSPWPGRIRTICFFTTAGFFGLGVKAAFNQAKPLDPQQLSNAKLMSGVGFASRALGIATLLTVSGFSLVVLGVSALMDVNTPSQFGKKVRSSFGDRFRIAGSGSGESYDNLSELFEAASKKKEEAKEKVEEVKN</sequence>
<dbReference type="InterPro" id="IPR009792">
    <property type="entry name" value="TMEM242"/>
</dbReference>